<dbReference type="RefSeq" id="XP_009548657.1">
    <property type="nucleotide sequence ID" value="XM_009550362.1"/>
</dbReference>
<dbReference type="PANTHER" id="PTHR38248:SF2">
    <property type="entry name" value="FUNK1 11"/>
    <property type="match status" value="1"/>
</dbReference>
<evidence type="ECO:0000313" key="3">
    <source>
        <dbReference type="EMBL" id="ETW80140.1"/>
    </source>
</evidence>
<dbReference type="InterPro" id="IPR008266">
    <property type="entry name" value="Tyr_kinase_AS"/>
</dbReference>
<protein>
    <recommendedName>
        <fullName evidence="2">Protein kinase domain-containing protein</fullName>
    </recommendedName>
</protein>
<dbReference type="GeneID" id="20670797"/>
<dbReference type="EMBL" id="KI925460">
    <property type="protein sequence ID" value="ETW80140.1"/>
    <property type="molecule type" value="Genomic_DNA"/>
</dbReference>
<dbReference type="KEGG" id="hir:HETIRDRAFT_321937"/>
<evidence type="ECO:0000256" key="1">
    <source>
        <dbReference type="SAM" id="MobiDB-lite"/>
    </source>
</evidence>
<dbReference type="Gene3D" id="1.10.510.10">
    <property type="entry name" value="Transferase(Phosphotransferase) domain 1"/>
    <property type="match status" value="1"/>
</dbReference>
<organism evidence="3 4">
    <name type="scientific">Heterobasidion irregulare (strain TC 32-1)</name>
    <dbReference type="NCBI Taxonomy" id="747525"/>
    <lineage>
        <taxon>Eukaryota</taxon>
        <taxon>Fungi</taxon>
        <taxon>Dikarya</taxon>
        <taxon>Basidiomycota</taxon>
        <taxon>Agaricomycotina</taxon>
        <taxon>Agaricomycetes</taxon>
        <taxon>Russulales</taxon>
        <taxon>Bondarzewiaceae</taxon>
        <taxon>Heterobasidion</taxon>
        <taxon>Heterobasidion annosum species complex</taxon>
    </lineage>
</organism>
<dbReference type="PANTHER" id="PTHR38248">
    <property type="entry name" value="FUNK1 6"/>
    <property type="match status" value="1"/>
</dbReference>
<dbReference type="PROSITE" id="PS00109">
    <property type="entry name" value="PROTEIN_KINASE_TYR"/>
    <property type="match status" value="1"/>
</dbReference>
<reference evidence="3 4" key="1">
    <citation type="journal article" date="2012" name="New Phytol.">
        <title>Insight into trade-off between wood decay and parasitism from the genome of a fungal forest pathogen.</title>
        <authorList>
            <person name="Olson A."/>
            <person name="Aerts A."/>
            <person name="Asiegbu F."/>
            <person name="Belbahri L."/>
            <person name="Bouzid O."/>
            <person name="Broberg A."/>
            <person name="Canback B."/>
            <person name="Coutinho P.M."/>
            <person name="Cullen D."/>
            <person name="Dalman K."/>
            <person name="Deflorio G."/>
            <person name="van Diepen L.T."/>
            <person name="Dunand C."/>
            <person name="Duplessis S."/>
            <person name="Durling M."/>
            <person name="Gonthier P."/>
            <person name="Grimwood J."/>
            <person name="Fossdal C.G."/>
            <person name="Hansson D."/>
            <person name="Henrissat B."/>
            <person name="Hietala A."/>
            <person name="Himmelstrand K."/>
            <person name="Hoffmeister D."/>
            <person name="Hogberg N."/>
            <person name="James T.Y."/>
            <person name="Karlsson M."/>
            <person name="Kohler A."/>
            <person name="Kues U."/>
            <person name="Lee Y.H."/>
            <person name="Lin Y.C."/>
            <person name="Lind M."/>
            <person name="Lindquist E."/>
            <person name="Lombard V."/>
            <person name="Lucas S."/>
            <person name="Lunden K."/>
            <person name="Morin E."/>
            <person name="Murat C."/>
            <person name="Park J."/>
            <person name="Raffaello T."/>
            <person name="Rouze P."/>
            <person name="Salamov A."/>
            <person name="Schmutz J."/>
            <person name="Solheim H."/>
            <person name="Stahlberg J."/>
            <person name="Velez H."/>
            <person name="de Vries R.P."/>
            <person name="Wiebenga A."/>
            <person name="Woodward S."/>
            <person name="Yakovlev I."/>
            <person name="Garbelotto M."/>
            <person name="Martin F."/>
            <person name="Grigoriev I.V."/>
            <person name="Stenlid J."/>
        </authorList>
    </citation>
    <scope>NUCLEOTIDE SEQUENCE [LARGE SCALE GENOMIC DNA]</scope>
    <source>
        <strain evidence="3 4">TC 32-1</strain>
    </source>
</reference>
<gene>
    <name evidence="3" type="ORF">HETIRDRAFT_321937</name>
</gene>
<feature type="domain" description="Protein kinase" evidence="2">
    <location>
        <begin position="317"/>
        <end position="688"/>
    </location>
</feature>
<sequence>MDPPVISPHIQSSGIQNYSGSQDPTSSVRRTIEKELEGKVLYDQQIVFDTLFMGKVNDKFVNSCLSAFKQSDQMQDAVRSLKSLEGERKEGARHTGQRKRERDMYPHLDHIFKFITTFDRASATMTQNARKFHISLSPIADGGHTFGFPKGQPDFIIANAEAGYPIWRDVSAFVEVKATKKQGPKPIRARDGTIQEIVVQAADYARLFLSARPFMLFAVALLISGSEFCVGIFDRGGVRLSPVLDMWEKLVTFIKVIRSLSCDLTEVELGLDPTVFEVDHQTATDLWVDTSYPTYLVGPVGDDAEQRTWCTIDVPRWSSLSFTGRGTMVWKVREYIKDRDNNKNRLNGPEMILKNFWRSSKRDSESIIYQSVQGEHPGLAKFLAGGDVRDPRPVLRQKTVTNPPDHVAKGILDEIISVRHLRGDALDASAPTPVLHRLLLSTVGRPLWQYSSDIELLKGMRAALEGHRFLCEQGILHRDISAGNILLAAGSSAPPGCEGFITDLEFAWTETVIGPSNLSPETALSVPAQRRAAITGTLQFMAMHLLNCLKRKQKDAVHTVEHDLESFIWSMVYAILRKLLTVQDAPSHEKTLLTTMFQDSFGRLTIDKILKSRRDLTPFDFLSDDVLNEGTLLRRNMSRGLFDFVLQVGTSTMRRRSDMLKYGKLNPTRFHNVDPLNVRDGPLSHTWINSALTEVIEVIEAGSQNWYPVV</sequence>
<dbReference type="OrthoDB" id="3271139at2759"/>
<feature type="compositionally biased region" description="Polar residues" evidence="1">
    <location>
        <begin position="9"/>
        <end position="26"/>
    </location>
</feature>
<dbReference type="GO" id="GO:0004672">
    <property type="term" value="F:protein kinase activity"/>
    <property type="evidence" value="ECO:0007669"/>
    <property type="project" value="InterPro"/>
</dbReference>
<accession>W4K469</accession>
<feature type="region of interest" description="Disordered" evidence="1">
    <location>
        <begin position="1"/>
        <end position="26"/>
    </location>
</feature>
<dbReference type="SUPFAM" id="SSF56112">
    <property type="entry name" value="Protein kinase-like (PK-like)"/>
    <property type="match status" value="1"/>
</dbReference>
<dbReference type="Proteomes" id="UP000030671">
    <property type="component" value="Unassembled WGS sequence"/>
</dbReference>
<dbReference type="STRING" id="747525.W4K469"/>
<dbReference type="HOGENOM" id="CLU_012171_1_0_1"/>
<dbReference type="InterPro" id="IPR040976">
    <property type="entry name" value="Pkinase_fungal"/>
</dbReference>
<dbReference type="InterPro" id="IPR000719">
    <property type="entry name" value="Prot_kinase_dom"/>
</dbReference>
<dbReference type="AlphaFoldDB" id="W4K469"/>
<evidence type="ECO:0000313" key="4">
    <source>
        <dbReference type="Proteomes" id="UP000030671"/>
    </source>
</evidence>
<dbReference type="PROSITE" id="PS50011">
    <property type="entry name" value="PROTEIN_KINASE_DOM"/>
    <property type="match status" value="1"/>
</dbReference>
<keyword evidence="4" id="KW-1185">Reference proteome</keyword>
<dbReference type="InterPro" id="IPR011009">
    <property type="entry name" value="Kinase-like_dom_sf"/>
</dbReference>
<dbReference type="InParanoid" id="W4K469"/>
<dbReference type="GO" id="GO:0005524">
    <property type="term" value="F:ATP binding"/>
    <property type="evidence" value="ECO:0007669"/>
    <property type="project" value="InterPro"/>
</dbReference>
<dbReference type="Pfam" id="PF17667">
    <property type="entry name" value="Pkinase_fungal"/>
    <property type="match status" value="1"/>
</dbReference>
<evidence type="ECO:0000259" key="2">
    <source>
        <dbReference type="PROSITE" id="PS50011"/>
    </source>
</evidence>
<dbReference type="eggNOG" id="ENOG502R1AS">
    <property type="taxonomic scope" value="Eukaryota"/>
</dbReference>
<proteinExistence type="predicted"/>
<name>W4K469_HETIT</name>